<name>A0AAD8XDK3_GLOAC</name>
<gene>
    <name evidence="2" type="ORF">BDZ83DRAFT_652756</name>
</gene>
<evidence type="ECO:0000313" key="3">
    <source>
        <dbReference type="Proteomes" id="UP001244207"/>
    </source>
</evidence>
<comment type="caution">
    <text evidence="2">The sequence shown here is derived from an EMBL/GenBank/DDBJ whole genome shotgun (WGS) entry which is preliminary data.</text>
</comment>
<reference evidence="2" key="1">
    <citation type="submission" date="2021-12" db="EMBL/GenBank/DDBJ databases">
        <title>Comparative genomics, transcriptomics and evolutionary studies reveal genomic signatures of adaptation to plant cell wall in hemibiotrophic fungi.</title>
        <authorList>
            <consortium name="DOE Joint Genome Institute"/>
            <person name="Baroncelli R."/>
            <person name="Diaz J.F."/>
            <person name="Benocci T."/>
            <person name="Peng M."/>
            <person name="Battaglia E."/>
            <person name="Haridas S."/>
            <person name="Andreopoulos W."/>
            <person name="Labutti K."/>
            <person name="Pangilinan J."/>
            <person name="Floch G.L."/>
            <person name="Makela M.R."/>
            <person name="Henrissat B."/>
            <person name="Grigoriev I.V."/>
            <person name="Crouch J.A."/>
            <person name="De Vries R.P."/>
            <person name="Sukno S.A."/>
            <person name="Thon M.R."/>
        </authorList>
    </citation>
    <scope>NUCLEOTIDE SEQUENCE</scope>
    <source>
        <strain evidence="2">CBS 112980</strain>
    </source>
</reference>
<evidence type="ECO:0000313" key="2">
    <source>
        <dbReference type="EMBL" id="KAK1723809.1"/>
    </source>
</evidence>
<accession>A0AAD8XDK3</accession>
<dbReference type="Proteomes" id="UP001244207">
    <property type="component" value="Unassembled WGS sequence"/>
</dbReference>
<organism evidence="2 3">
    <name type="scientific">Glomerella acutata</name>
    <name type="common">Colletotrichum acutatum</name>
    <dbReference type="NCBI Taxonomy" id="27357"/>
    <lineage>
        <taxon>Eukaryota</taxon>
        <taxon>Fungi</taxon>
        <taxon>Dikarya</taxon>
        <taxon>Ascomycota</taxon>
        <taxon>Pezizomycotina</taxon>
        <taxon>Sordariomycetes</taxon>
        <taxon>Hypocreomycetidae</taxon>
        <taxon>Glomerellales</taxon>
        <taxon>Glomerellaceae</taxon>
        <taxon>Colletotrichum</taxon>
        <taxon>Colletotrichum acutatum species complex</taxon>
    </lineage>
</organism>
<dbReference type="GeneID" id="85394450"/>
<dbReference type="AlphaFoldDB" id="A0AAD8XDK3"/>
<protein>
    <submittedName>
        <fullName evidence="2">Uncharacterized protein</fullName>
    </submittedName>
</protein>
<evidence type="ECO:0000256" key="1">
    <source>
        <dbReference type="SAM" id="MobiDB-lite"/>
    </source>
</evidence>
<dbReference type="EMBL" id="JAHMHS010000060">
    <property type="protein sequence ID" value="KAK1723809.1"/>
    <property type="molecule type" value="Genomic_DNA"/>
</dbReference>
<sequence>MASVELFRSQIPAHFPQPEFPRSIPGQDGSDAEILRGRISHTNWSLRILPPLFAGPENPSIGVNDIGPPQLPLASQPKRSKGLSAMQSKAKADEPSQDLRSAAFPSTSHTGDKGAAGVHVTSHWHAGWDARALNVEVVPADRWVHVVLDAWLPRCHLIVHPAKLDEDGIVDDESRGSLP</sequence>
<feature type="region of interest" description="Disordered" evidence="1">
    <location>
        <begin position="60"/>
        <end position="116"/>
    </location>
</feature>
<proteinExistence type="predicted"/>
<keyword evidence="3" id="KW-1185">Reference proteome</keyword>
<dbReference type="RefSeq" id="XP_060363864.1">
    <property type="nucleotide sequence ID" value="XM_060510551.1"/>
</dbReference>